<dbReference type="GO" id="GO:0038203">
    <property type="term" value="P:TORC2 signaling"/>
    <property type="evidence" value="ECO:0007669"/>
    <property type="project" value="TreeGrafter"/>
</dbReference>
<dbReference type="InterPro" id="IPR016159">
    <property type="entry name" value="Cullin_repeat-like_dom_sf"/>
</dbReference>
<evidence type="ECO:0000313" key="2">
    <source>
        <dbReference type="EMBL" id="CAD7425494.1"/>
    </source>
</evidence>
<evidence type="ECO:0000256" key="1">
    <source>
        <dbReference type="ARBA" id="ARBA00010453"/>
    </source>
</evidence>
<dbReference type="AlphaFoldDB" id="A0A7R9HK95"/>
<dbReference type="GO" id="GO:0031932">
    <property type="term" value="C:TORC2 complex"/>
    <property type="evidence" value="ECO:0007669"/>
    <property type="project" value="TreeGrafter"/>
</dbReference>
<dbReference type="SUPFAM" id="SSF74788">
    <property type="entry name" value="Cullin repeat-like"/>
    <property type="match status" value="1"/>
</dbReference>
<dbReference type="EMBL" id="OB792967">
    <property type="protein sequence ID" value="CAD7425494.1"/>
    <property type="molecule type" value="Genomic_DNA"/>
</dbReference>
<dbReference type="PANTHER" id="PTHR32428">
    <property type="entry name" value="TARGET OF RAPAMYCIN COMPLEX 2 SUBUNIT BIT61-RELATED"/>
    <property type="match status" value="1"/>
</dbReference>
<dbReference type="InterPro" id="IPR013745">
    <property type="entry name" value="Bit61/PRR5"/>
</dbReference>
<protein>
    <submittedName>
        <fullName evidence="2">Uncharacterized protein</fullName>
    </submittedName>
</protein>
<dbReference type="PANTHER" id="PTHR32428:SF2">
    <property type="entry name" value="TARGET OF RAPAMYCIN COMPLEX 2 SUBUNIT BIT61-RELATED"/>
    <property type="match status" value="1"/>
</dbReference>
<name>A0A7R9HK95_9NEOP</name>
<comment type="similarity">
    <text evidence="1">Belongs to the PROTOR family.</text>
</comment>
<organism evidence="2">
    <name type="scientific">Timema monikensis</name>
    <dbReference type="NCBI Taxonomy" id="170555"/>
    <lineage>
        <taxon>Eukaryota</taxon>
        <taxon>Metazoa</taxon>
        <taxon>Ecdysozoa</taxon>
        <taxon>Arthropoda</taxon>
        <taxon>Hexapoda</taxon>
        <taxon>Insecta</taxon>
        <taxon>Pterygota</taxon>
        <taxon>Neoptera</taxon>
        <taxon>Polyneoptera</taxon>
        <taxon>Phasmatodea</taxon>
        <taxon>Timematodea</taxon>
        <taxon>Timematoidea</taxon>
        <taxon>Timematidae</taxon>
        <taxon>Timema</taxon>
    </lineage>
</organism>
<reference evidence="2" key="1">
    <citation type="submission" date="2020-11" db="EMBL/GenBank/DDBJ databases">
        <authorList>
            <person name="Tran Van P."/>
        </authorList>
    </citation>
    <scope>NUCLEOTIDE SEQUENCE</scope>
</reference>
<proteinExistence type="inferred from homology"/>
<sequence length="331" mass="37816">MSGGSILPRLKRIPSFTTSRRREPPLSLGLRHVDPMLQFSLSRLVEGAKGEVPRQDTPSPAAEARFAAGWDQKFREEWERLRRAVFDLFNWPNQPAHAQLSAGQLTALHNDVHVLLRSQAGTFIFEYYQNTLLPDASEILFEHALSSSPRHFPDTLAAIWTHFYCHTLPALEAIFVSVKNHKLSIRQASLVAFRDGVIMKLESKLTPELEDQYLKKKVSPAVRQMFLVLQHVSESYPPSEERIKLERLVARVVSPYMGFRGLYRDGHPDPVIKSREMDVAHLRRPSVVDPRRLTRPLSLTSARHVETLNDLFALSADRVVNKYRTNSSRDP</sequence>
<gene>
    <name evidence="2" type="ORF">TMSB3V08_LOCUS2403</name>
</gene>
<accession>A0A7R9HK95</accession>